<evidence type="ECO:0000313" key="10">
    <source>
        <dbReference type="RefSeq" id="XP_011505772.1"/>
    </source>
</evidence>
<name>A0AAJ6YWK6_9HYME</name>
<sequence length="325" mass="37423">MDNPENVLSYFREQSHSISKFEISNSFESKDFSKQEFVQNFSPCLQTSLQFNNKTIDISTEIDSSRTISASPDSNASRSLTNSPPISPGSEENTGIVFDDKKNIVSRYYELGVNNLRRNQNFVFNSGNSLVYPGSVYYHSNSGSAFHTIQKGHSIGHLISETPHQHHIHSLQLEWLARSGMLYPRLSTDLTGCTTQHALLGKTRRPRTAFTSQQLLELEKQFRQNKYLSRPKRFEVATSLMLTETQVKIWFQNRRMKWKRNKKAQQETRSNTKGQDSEVIQIDNQKCRNNLNDLTCKSTELIQNSYDSQISISDIQESLYRPYIT</sequence>
<dbReference type="Gene3D" id="1.10.10.60">
    <property type="entry name" value="Homeodomain-like"/>
    <property type="match status" value="1"/>
</dbReference>
<dbReference type="PANTHER" id="PTHR24335">
    <property type="entry name" value="MOTOR NEURON AND PANCREAS HOMEOBOX PROTEIN"/>
    <property type="match status" value="1"/>
</dbReference>
<dbReference type="PROSITE" id="PS00027">
    <property type="entry name" value="HOMEOBOX_1"/>
    <property type="match status" value="1"/>
</dbReference>
<dbReference type="PROSITE" id="PS50071">
    <property type="entry name" value="HOMEOBOX_2"/>
    <property type="match status" value="1"/>
</dbReference>
<dbReference type="Pfam" id="PF00046">
    <property type="entry name" value="Homeodomain"/>
    <property type="match status" value="1"/>
</dbReference>
<dbReference type="InterPro" id="IPR009057">
    <property type="entry name" value="Homeodomain-like_sf"/>
</dbReference>
<reference evidence="10" key="1">
    <citation type="submission" date="2025-08" db="UniProtKB">
        <authorList>
            <consortium name="RefSeq"/>
        </authorList>
    </citation>
    <scope>IDENTIFICATION</scope>
</reference>
<dbReference type="GO" id="GO:0007417">
    <property type="term" value="P:central nervous system development"/>
    <property type="evidence" value="ECO:0007669"/>
    <property type="project" value="TreeGrafter"/>
</dbReference>
<feature type="compositionally biased region" description="Polar residues" evidence="7">
    <location>
        <begin position="65"/>
        <end position="84"/>
    </location>
</feature>
<protein>
    <submittedName>
        <fullName evidence="10">Homeobox protein Hox-B7a</fullName>
    </submittedName>
</protein>
<dbReference type="PANTHER" id="PTHR24335:SF4">
    <property type="entry name" value="EXTRA-EXTRA"/>
    <property type="match status" value="1"/>
</dbReference>
<feature type="region of interest" description="Disordered" evidence="7">
    <location>
        <begin position="65"/>
        <end position="95"/>
    </location>
</feature>
<evidence type="ECO:0000256" key="2">
    <source>
        <dbReference type="ARBA" id="ARBA00023125"/>
    </source>
</evidence>
<keyword evidence="9" id="KW-1185">Reference proteome</keyword>
<dbReference type="CDD" id="cd00086">
    <property type="entry name" value="homeodomain"/>
    <property type="match status" value="1"/>
</dbReference>
<keyword evidence="2 5" id="KW-0238">DNA-binding</keyword>
<evidence type="ECO:0000256" key="7">
    <source>
        <dbReference type="SAM" id="MobiDB-lite"/>
    </source>
</evidence>
<keyword evidence="3 5" id="KW-0371">Homeobox</keyword>
<dbReference type="SMART" id="SM00389">
    <property type="entry name" value="HOX"/>
    <property type="match status" value="1"/>
</dbReference>
<evidence type="ECO:0000259" key="8">
    <source>
        <dbReference type="PROSITE" id="PS50071"/>
    </source>
</evidence>
<dbReference type="Proteomes" id="UP000695007">
    <property type="component" value="Unplaced"/>
</dbReference>
<dbReference type="SUPFAM" id="SSF46689">
    <property type="entry name" value="Homeodomain-like"/>
    <property type="match status" value="1"/>
</dbReference>
<evidence type="ECO:0000256" key="1">
    <source>
        <dbReference type="ARBA" id="ARBA00004123"/>
    </source>
</evidence>
<feature type="domain" description="Homeobox" evidence="8">
    <location>
        <begin position="201"/>
        <end position="261"/>
    </location>
</feature>
<proteinExistence type="predicted"/>
<dbReference type="InterPro" id="IPR042768">
    <property type="entry name" value="MNX1/Ceh-12"/>
</dbReference>
<evidence type="ECO:0000256" key="3">
    <source>
        <dbReference type="ARBA" id="ARBA00023155"/>
    </source>
</evidence>
<evidence type="ECO:0000313" key="9">
    <source>
        <dbReference type="Proteomes" id="UP000695007"/>
    </source>
</evidence>
<dbReference type="KEGG" id="csol:105368458"/>
<dbReference type="PRINTS" id="PR00024">
    <property type="entry name" value="HOMEOBOX"/>
</dbReference>
<dbReference type="InterPro" id="IPR020479">
    <property type="entry name" value="HD_metazoa"/>
</dbReference>
<dbReference type="GO" id="GO:0048812">
    <property type="term" value="P:neuron projection morphogenesis"/>
    <property type="evidence" value="ECO:0007669"/>
    <property type="project" value="TreeGrafter"/>
</dbReference>
<dbReference type="CTD" id="38884"/>
<organism evidence="9 10">
    <name type="scientific">Ceratosolen solmsi marchali</name>
    <dbReference type="NCBI Taxonomy" id="326594"/>
    <lineage>
        <taxon>Eukaryota</taxon>
        <taxon>Metazoa</taxon>
        <taxon>Ecdysozoa</taxon>
        <taxon>Arthropoda</taxon>
        <taxon>Hexapoda</taxon>
        <taxon>Insecta</taxon>
        <taxon>Pterygota</taxon>
        <taxon>Neoptera</taxon>
        <taxon>Endopterygota</taxon>
        <taxon>Hymenoptera</taxon>
        <taxon>Apocrita</taxon>
        <taxon>Proctotrupomorpha</taxon>
        <taxon>Chalcidoidea</taxon>
        <taxon>Agaonidae</taxon>
        <taxon>Agaoninae</taxon>
        <taxon>Ceratosolen</taxon>
    </lineage>
</organism>
<evidence type="ECO:0000256" key="5">
    <source>
        <dbReference type="PROSITE-ProRule" id="PRU00108"/>
    </source>
</evidence>
<dbReference type="AlphaFoldDB" id="A0AAJ6YWK6"/>
<comment type="subcellular location">
    <subcellularLocation>
        <location evidence="1 5 6">Nucleus</location>
    </subcellularLocation>
</comment>
<dbReference type="InterPro" id="IPR017970">
    <property type="entry name" value="Homeobox_CS"/>
</dbReference>
<evidence type="ECO:0000256" key="4">
    <source>
        <dbReference type="ARBA" id="ARBA00023242"/>
    </source>
</evidence>
<dbReference type="GO" id="GO:1990837">
    <property type="term" value="F:sequence-specific double-stranded DNA binding"/>
    <property type="evidence" value="ECO:0007669"/>
    <property type="project" value="TreeGrafter"/>
</dbReference>
<gene>
    <name evidence="10" type="primary">LOC105368458</name>
</gene>
<feature type="DNA-binding region" description="Homeobox" evidence="5">
    <location>
        <begin position="203"/>
        <end position="262"/>
    </location>
</feature>
<dbReference type="GO" id="GO:0005634">
    <property type="term" value="C:nucleus"/>
    <property type="evidence" value="ECO:0007669"/>
    <property type="project" value="UniProtKB-SubCell"/>
</dbReference>
<dbReference type="InterPro" id="IPR001356">
    <property type="entry name" value="HD"/>
</dbReference>
<dbReference type="RefSeq" id="XP_011505772.1">
    <property type="nucleotide sequence ID" value="XM_011507470.1"/>
</dbReference>
<dbReference type="GO" id="GO:0000981">
    <property type="term" value="F:DNA-binding transcription factor activity, RNA polymerase II-specific"/>
    <property type="evidence" value="ECO:0007669"/>
    <property type="project" value="InterPro"/>
</dbReference>
<keyword evidence="4 5" id="KW-0539">Nucleus</keyword>
<evidence type="ECO:0000256" key="6">
    <source>
        <dbReference type="RuleBase" id="RU000682"/>
    </source>
</evidence>
<dbReference type="GeneID" id="105368458"/>
<accession>A0AAJ6YWK6</accession>